<sequence length="338" mass="40433">MNSTIEDISSLPVIKLPILDDILVSKTYNKGWSYSNVYYLQPIKDIYLIIKNYPHTKLDNRKIRDAYLKTIPDLSNKWSKRKNLEYVNALRNFGLIDQENKIIKEVFEDSEIGEELSQNDLLDFRDIFFSYFRFKEISSWYLFPCQENHNRFESITLKELVQDSIPLFATKDDKFFNKILFKLENIRNVYVVDEDLTHLMRFFEVFLKWGTTLGIMDKFNLNSINLKTQNNKDITISYFIKPFNYFDLRAFIERKKFWSRQILIPELVFEIAKEFRYSVFEIKNFIVQQILENDELTYERTSAVFIVKGKNSAEKVKAATYLYPIINDSYVSHLIIRK</sequence>
<keyword evidence="2" id="KW-1185">Reference proteome</keyword>
<dbReference type="EMBL" id="CP016359">
    <property type="protein sequence ID" value="APU69835.1"/>
    <property type="molecule type" value="Genomic_DNA"/>
</dbReference>
<dbReference type="Proteomes" id="UP000186230">
    <property type="component" value="Chromosome"/>
</dbReference>
<dbReference type="KEGG" id="gfl:GRFL_3111"/>
<proteinExistence type="predicted"/>
<accession>A0A1L7I9Q4</accession>
<gene>
    <name evidence="1" type="ORF">GRFL_3111</name>
</gene>
<dbReference type="AlphaFoldDB" id="A0A1L7I9Q4"/>
<name>A0A1L7I9Q4_9FLAO</name>
<evidence type="ECO:0000313" key="2">
    <source>
        <dbReference type="Proteomes" id="UP000186230"/>
    </source>
</evidence>
<reference evidence="1 2" key="1">
    <citation type="submission" date="2016-07" db="EMBL/GenBank/DDBJ databases">
        <title>Multi-omics approach to identify versatile polysaccharide utilization systems of a marine flavobacterium Gramella flava.</title>
        <authorList>
            <person name="Tang K."/>
        </authorList>
    </citation>
    <scope>NUCLEOTIDE SEQUENCE [LARGE SCALE GENOMIC DNA]</scope>
    <source>
        <strain evidence="1 2">JLT2011</strain>
    </source>
</reference>
<evidence type="ECO:0000313" key="1">
    <source>
        <dbReference type="EMBL" id="APU69835.1"/>
    </source>
</evidence>
<protein>
    <submittedName>
        <fullName evidence="1">Uncharacterized protein</fullName>
    </submittedName>
</protein>
<dbReference type="STRING" id="1229726.GRFL_3111"/>
<organism evidence="1 2">
    <name type="scientific">Christiangramia flava JLT2011</name>
    <dbReference type="NCBI Taxonomy" id="1229726"/>
    <lineage>
        <taxon>Bacteria</taxon>
        <taxon>Pseudomonadati</taxon>
        <taxon>Bacteroidota</taxon>
        <taxon>Flavobacteriia</taxon>
        <taxon>Flavobacteriales</taxon>
        <taxon>Flavobacteriaceae</taxon>
        <taxon>Christiangramia</taxon>
    </lineage>
</organism>